<evidence type="ECO:0000256" key="1">
    <source>
        <dbReference type="ARBA" id="ARBA00022729"/>
    </source>
</evidence>
<dbReference type="InterPro" id="IPR019853">
    <property type="entry name" value="GldB-like"/>
</dbReference>
<keyword evidence="1 2" id="KW-0732">Signal</keyword>
<accession>A0ABW9J3R1</accession>
<dbReference type="RefSeq" id="WP_138722296.1">
    <property type="nucleotide sequence ID" value="NZ_SSHJ02000005.1"/>
</dbReference>
<evidence type="ECO:0000313" key="4">
    <source>
        <dbReference type="EMBL" id="MFN0255168.1"/>
    </source>
</evidence>
<comment type="caution">
    <text evidence="4">The sequence shown here is derived from an EMBL/GenBank/DDBJ whole genome shotgun (WGS) entry which is preliminary data.</text>
</comment>
<dbReference type="EMBL" id="SSHJ02000005">
    <property type="protein sequence ID" value="MFN0255168.1"/>
    <property type="molecule type" value="Genomic_DNA"/>
</dbReference>
<evidence type="ECO:0000256" key="2">
    <source>
        <dbReference type="SAM" id="SignalP"/>
    </source>
</evidence>
<name>A0ABW9J3R1_9SPHI</name>
<evidence type="ECO:0000313" key="5">
    <source>
        <dbReference type="Proteomes" id="UP001517247"/>
    </source>
</evidence>
<feature type="signal peptide" evidence="2">
    <location>
        <begin position="1"/>
        <end position="22"/>
    </location>
</feature>
<protein>
    <submittedName>
        <fullName evidence="4">Ig-like domain-containing protein</fullName>
    </submittedName>
</protein>
<gene>
    <name evidence="4" type="ORF">E6A44_006260</name>
</gene>
<dbReference type="InterPro" id="IPR032812">
    <property type="entry name" value="SbsA_Ig"/>
</dbReference>
<reference evidence="4 5" key="1">
    <citation type="submission" date="2024-12" db="EMBL/GenBank/DDBJ databases">
        <authorList>
            <person name="Hu S."/>
        </authorList>
    </citation>
    <scope>NUCLEOTIDE SEQUENCE [LARGE SCALE GENOMIC DNA]</scope>
    <source>
        <strain evidence="4 5">THG-T11</strain>
    </source>
</reference>
<keyword evidence="5" id="KW-1185">Reference proteome</keyword>
<dbReference type="Pfam" id="PF13205">
    <property type="entry name" value="Big_5"/>
    <property type="match status" value="1"/>
</dbReference>
<evidence type="ECO:0000259" key="3">
    <source>
        <dbReference type="Pfam" id="PF13205"/>
    </source>
</evidence>
<sequence length="434" mass="49728">MKKRILLALVLLALGKNLSAQKQTAIHTEDIDNFWTAYDAIQKTSDLSKKMEIINSEYINKGSKGLKAFMVARQYNDTLWIELINKLPKFWNSIRPNTLAIKHKAAELEKGVKKLKAIYPDLKPAEIYFTIGGLRSGGTVKDNLVLVGAEIATGNANTDVSEFDNDWFKNVFKEQSLDNIVYLNIHEYIHTQQNPNGSSLLGQVIREGSCDFITELALQKPIKTKYMSYGLANTNSIKDRFKKELFSDSFDNWLYNGRQRPEDADLGYYVGYEICKAYYQQAKNKKQAIKEIIELDFGSDSAVELFLEKSGFYPDKLDKRAIKEAYEKLQPTIVSLAPFTNGDQNVDASTKELRIVFSKPMMPKRYSISLSEKGKLYFPIKSVKGYEEDEKTLVLNIELKPQQDYEFVITNRGFKSKDGYALKDEEYLIKFRTK</sequence>
<feature type="chain" id="PRO_5045184701" evidence="2">
    <location>
        <begin position="23"/>
        <end position="434"/>
    </location>
</feature>
<organism evidence="4 5">
    <name type="scientific">Pedobacter ureilyticus</name>
    <dbReference type="NCBI Taxonomy" id="1393051"/>
    <lineage>
        <taxon>Bacteria</taxon>
        <taxon>Pseudomonadati</taxon>
        <taxon>Bacteroidota</taxon>
        <taxon>Sphingobacteriia</taxon>
        <taxon>Sphingobacteriales</taxon>
        <taxon>Sphingobacteriaceae</taxon>
        <taxon>Pedobacter</taxon>
    </lineage>
</organism>
<proteinExistence type="predicted"/>
<dbReference type="Pfam" id="PF25594">
    <property type="entry name" value="GldB_lipo"/>
    <property type="match status" value="1"/>
</dbReference>
<feature type="domain" description="SbsA Ig-like" evidence="3">
    <location>
        <begin position="330"/>
        <end position="433"/>
    </location>
</feature>
<dbReference type="Proteomes" id="UP001517247">
    <property type="component" value="Unassembled WGS sequence"/>
</dbReference>